<evidence type="ECO:0000313" key="3">
    <source>
        <dbReference type="RefSeq" id="XP_065671225.1"/>
    </source>
</evidence>
<feature type="region of interest" description="Disordered" evidence="1">
    <location>
        <begin position="430"/>
        <end position="460"/>
    </location>
</feature>
<accession>A0ABM4DA63</accession>
<sequence length="594" mass="67893">MMQPENQALFNNYCAWFSTSVQRDTVEKWETFGGKVTEDFEDAVFIFSDDQKSADTRRVFQKVENKHLVLFKSSWINDAISFSKSSMLSTKGIEKYILLPEDLEEELKLYSDFEKWQNQHDTCNNYKAELARRKLLTTSQSNKAGSVINFESTQSNKAGSAINCKSTQSSKAETLIIFESSQSSKAESLINCKTSEKGQNFDLKQQMKSSHDLFDDFHANHSKSKKKCKNVLNPLEGRTELIQQPLKELSSPSRKFSPAKDCIQDGLDKSVLLFNRASPTKSTYNLRHSKSTNDIMKDSQDKNNMPKVPNKSSCLKETLPQPKILTPSILLTPIKLSDQKNLTFSLNKSESSPKNKNFKASEVISTDLNVSPSNSMKLASLKMQPKRTRKSINYHETSEVISTDLNVSPYDSMKLASLRMHPKRTRKSINYDEASDEDMNHDTSHIEDSSEEEKEFSNKRRKRKLYKYNQHLVDEILTPVTVNLKPIVHISPTDINNTLNLNKNVNKEKDVNFYGQKFSHQSSSKDHQKTADVMKEHIKTMKHKRLGVKNVDDFIIGSFAGFNHIDDLDIPHLLLEDFIVNKCGCRVTLRELNV</sequence>
<dbReference type="RefSeq" id="XP_065671225.1">
    <property type="nucleotide sequence ID" value="XM_065815153.1"/>
</dbReference>
<gene>
    <name evidence="3" type="primary">LOC100207344</name>
</gene>
<dbReference type="Pfam" id="PF15101">
    <property type="entry name" value="TERB2"/>
    <property type="match status" value="1"/>
</dbReference>
<proteinExistence type="predicted"/>
<feature type="region of interest" description="Disordered" evidence="1">
    <location>
        <begin position="292"/>
        <end position="313"/>
    </location>
</feature>
<protein>
    <submittedName>
        <fullName evidence="3">Uncharacterized protein LOC100207344 isoform X2</fullName>
    </submittedName>
</protein>
<dbReference type="InterPro" id="IPR028065">
    <property type="entry name" value="TERB2"/>
</dbReference>
<evidence type="ECO:0000313" key="2">
    <source>
        <dbReference type="Proteomes" id="UP001652625"/>
    </source>
</evidence>
<feature type="compositionally biased region" description="Basic and acidic residues" evidence="1">
    <location>
        <begin position="438"/>
        <end position="448"/>
    </location>
</feature>
<reference evidence="3" key="1">
    <citation type="submission" date="2025-08" db="UniProtKB">
        <authorList>
            <consortium name="RefSeq"/>
        </authorList>
    </citation>
    <scope>IDENTIFICATION</scope>
</reference>
<keyword evidence="2" id="KW-1185">Reference proteome</keyword>
<organism evidence="2 3">
    <name type="scientific">Hydra vulgaris</name>
    <name type="common">Hydra</name>
    <name type="synonym">Hydra attenuata</name>
    <dbReference type="NCBI Taxonomy" id="6087"/>
    <lineage>
        <taxon>Eukaryota</taxon>
        <taxon>Metazoa</taxon>
        <taxon>Cnidaria</taxon>
        <taxon>Hydrozoa</taxon>
        <taxon>Hydroidolina</taxon>
        <taxon>Anthoathecata</taxon>
        <taxon>Aplanulata</taxon>
        <taxon>Hydridae</taxon>
        <taxon>Hydra</taxon>
    </lineage>
</organism>
<name>A0ABM4DA63_HYDVU</name>
<dbReference type="Proteomes" id="UP001652625">
    <property type="component" value="Chromosome 13"/>
</dbReference>
<dbReference type="GeneID" id="100207344"/>
<evidence type="ECO:0000256" key="1">
    <source>
        <dbReference type="SAM" id="MobiDB-lite"/>
    </source>
</evidence>